<geneLocation type="plasmid" evidence="2 3">
    <name>pVP-16-VB00198-1</name>
</geneLocation>
<sequence length="52" mass="6020">MQHQESNKTSNKITKKDLIEFCAWVGIFALCVFFELHDKVDDKIAMLSLSFV</sequence>
<dbReference type="RefSeq" id="WP_258667699.1">
    <property type="nucleotide sequence ID" value="NZ_CP097357.1"/>
</dbReference>
<protein>
    <submittedName>
        <fullName evidence="2">Uncharacterized protein</fullName>
    </submittedName>
</protein>
<keyword evidence="1" id="KW-0812">Transmembrane</keyword>
<accession>A0AA46UPK5</accession>
<organism evidence="2 3">
    <name type="scientific">Vibrio parahaemolyticus</name>
    <dbReference type="NCBI Taxonomy" id="670"/>
    <lineage>
        <taxon>Bacteria</taxon>
        <taxon>Pseudomonadati</taxon>
        <taxon>Pseudomonadota</taxon>
        <taxon>Gammaproteobacteria</taxon>
        <taxon>Vibrionales</taxon>
        <taxon>Vibrionaceae</taxon>
        <taxon>Vibrio</taxon>
    </lineage>
</organism>
<dbReference type="Proteomes" id="UP001163036">
    <property type="component" value="Plasmid pVP-16-VB00198-1"/>
</dbReference>
<dbReference type="EMBL" id="CP097357">
    <property type="protein sequence ID" value="UYV29578.1"/>
    <property type="molecule type" value="Genomic_DNA"/>
</dbReference>
<evidence type="ECO:0000313" key="2">
    <source>
        <dbReference type="EMBL" id="UYV29578.1"/>
    </source>
</evidence>
<feature type="transmembrane region" description="Helical" evidence="1">
    <location>
        <begin position="21"/>
        <end position="37"/>
    </location>
</feature>
<evidence type="ECO:0000256" key="1">
    <source>
        <dbReference type="SAM" id="Phobius"/>
    </source>
</evidence>
<name>A0AA46UPK5_VIBPH</name>
<reference evidence="2" key="1">
    <citation type="submission" date="2022-05" db="EMBL/GenBank/DDBJ databases">
        <title>Megaplasmid of Vibrio parahaemolyticus.</title>
        <authorList>
            <person name="Strauch E."/>
            <person name="Borowiak M."/>
        </authorList>
    </citation>
    <scope>NUCLEOTIDE SEQUENCE</scope>
    <source>
        <strain evidence="2">16-VB00198</strain>
        <plasmid evidence="2">pVP-16-VB00198-1</plasmid>
    </source>
</reference>
<dbReference type="AlphaFoldDB" id="A0AA46UPK5"/>
<gene>
    <name evidence="2" type="ORF">M5598_26750</name>
</gene>
<keyword evidence="1" id="KW-0472">Membrane</keyword>
<keyword evidence="1" id="KW-1133">Transmembrane helix</keyword>
<proteinExistence type="predicted"/>
<keyword evidence="2" id="KW-0614">Plasmid</keyword>
<evidence type="ECO:0000313" key="3">
    <source>
        <dbReference type="Proteomes" id="UP001163036"/>
    </source>
</evidence>